<dbReference type="Pfam" id="PF18456">
    <property type="entry name" value="CmlA_N"/>
    <property type="match status" value="1"/>
</dbReference>
<accession>A0A0F9RMF7</accession>
<comment type="caution">
    <text evidence="3">The sequence shown here is derived from an EMBL/GenBank/DDBJ whole genome shotgun (WGS) entry which is preliminary data.</text>
</comment>
<dbReference type="InterPro" id="IPR036866">
    <property type="entry name" value="RibonucZ/Hydroxyglut_hydro"/>
</dbReference>
<evidence type="ECO:0000259" key="1">
    <source>
        <dbReference type="Pfam" id="PF12706"/>
    </source>
</evidence>
<dbReference type="Gene3D" id="3.60.15.10">
    <property type="entry name" value="Ribonuclease Z/Hydroxyacylglutathione hydrolase-like"/>
    <property type="match status" value="1"/>
</dbReference>
<dbReference type="SUPFAM" id="SSF56281">
    <property type="entry name" value="Metallo-hydrolase/oxidoreductase"/>
    <property type="match status" value="1"/>
</dbReference>
<dbReference type="InterPro" id="IPR041141">
    <property type="entry name" value="CmlA_N"/>
</dbReference>
<dbReference type="EMBL" id="LAZR01000791">
    <property type="protein sequence ID" value="KKN57750.1"/>
    <property type="molecule type" value="Genomic_DNA"/>
</dbReference>
<evidence type="ECO:0008006" key="4">
    <source>
        <dbReference type="Google" id="ProtNLM"/>
    </source>
</evidence>
<dbReference type="AlphaFoldDB" id="A0A0F9RMF7"/>
<dbReference type="Pfam" id="PF12706">
    <property type="entry name" value="Lactamase_B_2"/>
    <property type="match status" value="1"/>
</dbReference>
<sequence length="539" mass="61977">MSNDGENQNLYLKEEVYFEPLFNQWYAWPYLIPPVTAARYTDKTHLRIMKSFVNNYKLHILAAQESELSGGEFLNCSESEVEEIKSLIDRTETHYHDFLELSKAVSQLDKLLLNHTQGTSLEPLYQQVPDLLKGYVELTFDRHHRAGFRLLEPLLYQSKFYQPQLQTLSFGLMSKVNERPFVLSTPRLADDDHQQVNTHFNDRFVDEIFKSRTQPLSRTQVDALFAGKELSGGLAYEDLFTTQPPTHKPENVKDGVLLRYLGHAGFMVQSEYVTILIDPIIATRDEKIKDDIVSFTQLPDFIDYVCLTHTHQDHVNFETLLQLRHKIGKIIVPKNNGGELQDPSLKLMLQKLQFDTIEVDECEQLAIHSGIITSIPFFGEHGDLNIRSKSAWTIELEGKKLFFGADSANPDVNLYKHLTPYLTDLDVYAIGMECVGAPYTWLYGALCTAKVPNTIKDTRRLNGSDASQASEVVELIKPKHIFVYALGMEPWYKYFMGIEYNENSEQVQQIKQFSQTTQQWDIQVESLFAKRDLFLPNLG</sequence>
<evidence type="ECO:0000313" key="3">
    <source>
        <dbReference type="EMBL" id="KKN57750.1"/>
    </source>
</evidence>
<name>A0A0F9RMF7_9ZZZZ</name>
<feature type="domain" description="Diiron non-heme beta-hydroxylase N-terminal" evidence="2">
    <location>
        <begin position="11"/>
        <end position="244"/>
    </location>
</feature>
<reference evidence="3" key="1">
    <citation type="journal article" date="2015" name="Nature">
        <title>Complex archaea that bridge the gap between prokaryotes and eukaryotes.</title>
        <authorList>
            <person name="Spang A."/>
            <person name="Saw J.H."/>
            <person name="Jorgensen S.L."/>
            <person name="Zaremba-Niedzwiedzka K."/>
            <person name="Martijn J."/>
            <person name="Lind A.E."/>
            <person name="van Eijk R."/>
            <person name="Schleper C."/>
            <person name="Guy L."/>
            <person name="Ettema T.J."/>
        </authorList>
    </citation>
    <scope>NUCLEOTIDE SEQUENCE</scope>
</reference>
<evidence type="ECO:0000259" key="2">
    <source>
        <dbReference type="Pfam" id="PF18456"/>
    </source>
</evidence>
<feature type="domain" description="Metallo-beta-lactamase" evidence="1">
    <location>
        <begin position="275"/>
        <end position="411"/>
    </location>
</feature>
<dbReference type="PANTHER" id="PTHR43546:SF3">
    <property type="entry name" value="UPF0173 METAL-DEPENDENT HYDROLASE MJ1163"/>
    <property type="match status" value="1"/>
</dbReference>
<dbReference type="InterPro" id="IPR001279">
    <property type="entry name" value="Metallo-B-lactamas"/>
</dbReference>
<gene>
    <name evidence="3" type="ORF">LCGC14_0559100</name>
</gene>
<organism evidence="3">
    <name type="scientific">marine sediment metagenome</name>
    <dbReference type="NCBI Taxonomy" id="412755"/>
    <lineage>
        <taxon>unclassified sequences</taxon>
        <taxon>metagenomes</taxon>
        <taxon>ecological metagenomes</taxon>
    </lineage>
</organism>
<proteinExistence type="predicted"/>
<dbReference type="InterPro" id="IPR050114">
    <property type="entry name" value="UPF0173_UPF0282_UlaG_hydrolase"/>
</dbReference>
<dbReference type="PANTHER" id="PTHR43546">
    <property type="entry name" value="UPF0173 METAL-DEPENDENT HYDROLASE MJ1163-RELATED"/>
    <property type="match status" value="1"/>
</dbReference>
<protein>
    <recommendedName>
        <fullName evidence="4">Metallo-beta-lactamase domain-containing protein</fullName>
    </recommendedName>
</protein>